<feature type="non-terminal residue" evidence="2">
    <location>
        <position position="1"/>
    </location>
</feature>
<keyword evidence="3" id="KW-1185">Reference proteome</keyword>
<dbReference type="InterPro" id="IPR012338">
    <property type="entry name" value="Beta-lactam/transpept-like"/>
</dbReference>
<proteinExistence type="predicted"/>
<evidence type="ECO:0000259" key="1">
    <source>
        <dbReference type="Pfam" id="PF00768"/>
    </source>
</evidence>
<reference evidence="2" key="1">
    <citation type="submission" date="2017-02" db="EMBL/GenBank/DDBJ databases">
        <title>Novel co-symbiosis in the unique lucinid bivalve Phacoides pectinatus.</title>
        <authorList>
            <person name="Lim S.J."/>
            <person name="Davis B.G."/>
            <person name="Gill D.E."/>
            <person name="Engel A.S."/>
            <person name="Anderson L.C."/>
            <person name="Campbell B.J."/>
        </authorList>
    </citation>
    <scope>NUCLEOTIDE SEQUENCE [LARGE SCALE GENOMIC DNA]</scope>
    <source>
        <strain evidence="2">LUC13016_P6</strain>
    </source>
</reference>
<protein>
    <recommendedName>
        <fullName evidence="1">Peptidase S11 D-alanyl-D-alanine carboxypeptidase A N-terminal domain-containing protein</fullName>
    </recommendedName>
</protein>
<accession>A0A657PJQ6</accession>
<dbReference type="EMBL" id="MUIE01000232">
    <property type="protein sequence ID" value="OQX34361.1"/>
    <property type="molecule type" value="Genomic_DNA"/>
</dbReference>
<dbReference type="GO" id="GO:0009002">
    <property type="term" value="F:serine-type D-Ala-D-Ala carboxypeptidase activity"/>
    <property type="evidence" value="ECO:0007669"/>
    <property type="project" value="InterPro"/>
</dbReference>
<gene>
    <name evidence="2" type="ORF">B0D84_03545</name>
</gene>
<dbReference type="Pfam" id="PF00768">
    <property type="entry name" value="Peptidase_S11"/>
    <property type="match status" value="1"/>
</dbReference>
<feature type="domain" description="Peptidase S11 D-alanyl-D-alanine carboxypeptidase A N-terminal" evidence="1">
    <location>
        <begin position="1"/>
        <end position="95"/>
    </location>
</feature>
<comment type="caution">
    <text evidence="2">The sequence shown here is derived from an EMBL/GenBank/DDBJ whole genome shotgun (WGS) entry which is preliminary data.</text>
</comment>
<dbReference type="Proteomes" id="UP000243361">
    <property type="component" value="Unassembled WGS sequence"/>
</dbReference>
<dbReference type="Gene3D" id="3.40.710.10">
    <property type="entry name" value="DD-peptidase/beta-lactamase superfamily"/>
    <property type="match status" value="1"/>
</dbReference>
<name>A0A657PJQ6_9GAMM</name>
<sequence length="135" mass="14857">GLDAGNIASARDLARLAGAAYQQPLIRNFTTSTKATVRPYKRLGPLVYGNTNRLLKRSSWQIGLSKTGYINEAGRCLVMRAKIDGEALTMIFLNAYGKLTPLGDAGRLRRWIENASDKRSQLAQDKTSRKEDDGA</sequence>
<organism evidence="2 3">
    <name type="scientific">Candidatus Sedimenticola endophacoides</name>
    <dbReference type="NCBI Taxonomy" id="2548426"/>
    <lineage>
        <taxon>Bacteria</taxon>
        <taxon>Pseudomonadati</taxon>
        <taxon>Pseudomonadota</taxon>
        <taxon>Gammaproteobacteria</taxon>
        <taxon>Chromatiales</taxon>
        <taxon>Sedimenticolaceae</taxon>
        <taxon>Sedimenticola</taxon>
    </lineage>
</organism>
<dbReference type="GO" id="GO:0006508">
    <property type="term" value="P:proteolysis"/>
    <property type="evidence" value="ECO:0007669"/>
    <property type="project" value="InterPro"/>
</dbReference>
<evidence type="ECO:0000313" key="3">
    <source>
        <dbReference type="Proteomes" id="UP000243361"/>
    </source>
</evidence>
<dbReference type="SUPFAM" id="SSF56601">
    <property type="entry name" value="beta-lactamase/transpeptidase-like"/>
    <property type="match status" value="1"/>
</dbReference>
<dbReference type="InterPro" id="IPR001967">
    <property type="entry name" value="Peptidase_S11_N"/>
</dbReference>
<dbReference type="AlphaFoldDB" id="A0A657PJQ6"/>
<evidence type="ECO:0000313" key="2">
    <source>
        <dbReference type="EMBL" id="OQX34361.1"/>
    </source>
</evidence>